<dbReference type="Pfam" id="PF20629">
    <property type="entry name" value="GD_AH_C"/>
    <property type="match status" value="1"/>
</dbReference>
<feature type="domain" description="D-galactarate/Altronate dehydratase C-terminal" evidence="4">
    <location>
        <begin position="197"/>
        <end position="309"/>
    </location>
</feature>
<dbReference type="InterPro" id="IPR007392">
    <property type="entry name" value="GD_AH_second"/>
</dbReference>
<reference evidence="5 6" key="1">
    <citation type="submission" date="2023-07" db="EMBL/GenBank/DDBJ databases">
        <title>Genomic Encyclopedia of Type Strains, Phase IV (KMG-IV): sequencing the most valuable type-strain genomes for metagenomic binning, comparative biology and taxonomic classification.</title>
        <authorList>
            <person name="Goeker M."/>
        </authorList>
    </citation>
    <scope>NUCLEOTIDE SEQUENCE [LARGE SCALE GENOMIC DNA]</scope>
    <source>
        <strain evidence="5 6">DSM 4006</strain>
    </source>
</reference>
<evidence type="ECO:0000256" key="2">
    <source>
        <dbReference type="ARBA" id="ARBA00023239"/>
    </source>
</evidence>
<name>A0ABT9XGT0_9BACL</name>
<comment type="similarity">
    <text evidence="1">Belongs to the UxaA family.</text>
</comment>
<evidence type="ECO:0000259" key="4">
    <source>
        <dbReference type="Pfam" id="PF20629"/>
    </source>
</evidence>
<evidence type="ECO:0000256" key="1">
    <source>
        <dbReference type="ARBA" id="ARBA00010986"/>
    </source>
</evidence>
<evidence type="ECO:0000313" key="6">
    <source>
        <dbReference type="Proteomes" id="UP001232973"/>
    </source>
</evidence>
<proteinExistence type="inferred from homology"/>
<evidence type="ECO:0000259" key="3">
    <source>
        <dbReference type="Pfam" id="PF04295"/>
    </source>
</evidence>
<sequence length="311" mass="33788">MTGLTAYRRSDGGIGVRNYLFTLPTVVCANQVVVDVALTHPELKYIEHQHGCAQIGADLEQTRRIFTQLALHPNVYASMFVSLGCEGVVATKLFANAAAQTDRPMDLVVIQASGGTPGAEARVDAWIDQRQRELDRCQRETAGWDELVVGVLIDSSVASKLELVRACLESLQELGVRIVIPNAYLHLAEELAGAVGTVDYGESADERVWAMKPGSNALETTTGLTAAGAHLIVHLADRPHAFGSPLAPTIRWCMDETTYQKFRDDFDGQLQSVHDVQQVTEQLASIANGHPTVAESFGMDDFALYRIGPTV</sequence>
<comment type="caution">
    <text evidence="5">The sequence shown here is derived from an EMBL/GenBank/DDBJ whole genome shotgun (WGS) entry which is preliminary data.</text>
</comment>
<dbReference type="InterPro" id="IPR052172">
    <property type="entry name" value="UxaA_altronate/galactarate_dh"/>
</dbReference>
<dbReference type="PANTHER" id="PTHR30536">
    <property type="entry name" value="ALTRONATE/GALACTARATE DEHYDRATASE"/>
    <property type="match status" value="1"/>
</dbReference>
<accession>A0ABT9XGT0</accession>
<keyword evidence="6" id="KW-1185">Reference proteome</keyword>
<keyword evidence="2" id="KW-0456">Lyase</keyword>
<dbReference type="PANTHER" id="PTHR30536:SF5">
    <property type="entry name" value="ALTRONATE DEHYDRATASE"/>
    <property type="match status" value="1"/>
</dbReference>
<organism evidence="5 6">
    <name type="scientific">Alicyclobacillus cycloheptanicus</name>
    <dbReference type="NCBI Taxonomy" id="1457"/>
    <lineage>
        <taxon>Bacteria</taxon>
        <taxon>Bacillati</taxon>
        <taxon>Bacillota</taxon>
        <taxon>Bacilli</taxon>
        <taxon>Bacillales</taxon>
        <taxon>Alicyclobacillaceae</taxon>
        <taxon>Alicyclobacillus</taxon>
    </lineage>
</organism>
<gene>
    <name evidence="5" type="ORF">J2S03_001352</name>
</gene>
<dbReference type="Pfam" id="PF04295">
    <property type="entry name" value="GD_AH_second"/>
    <property type="match status" value="1"/>
</dbReference>
<evidence type="ECO:0000313" key="5">
    <source>
        <dbReference type="EMBL" id="MDQ0189520.1"/>
    </source>
</evidence>
<protein>
    <submittedName>
        <fullName evidence="5">Altronate dehydratase</fullName>
    </submittedName>
</protein>
<dbReference type="Proteomes" id="UP001232973">
    <property type="component" value="Unassembled WGS sequence"/>
</dbReference>
<dbReference type="RefSeq" id="WP_274456325.1">
    <property type="nucleotide sequence ID" value="NZ_CP067097.1"/>
</dbReference>
<feature type="domain" description="D-galactarate/Altronate dehydratase second" evidence="3">
    <location>
        <begin position="6"/>
        <end position="120"/>
    </location>
</feature>
<dbReference type="InterPro" id="IPR048332">
    <property type="entry name" value="GD_AH_C"/>
</dbReference>
<dbReference type="EMBL" id="JAUSTP010000008">
    <property type="protein sequence ID" value="MDQ0189520.1"/>
    <property type="molecule type" value="Genomic_DNA"/>
</dbReference>